<keyword evidence="6" id="KW-0547">Nucleotide-binding</keyword>
<dbReference type="InterPro" id="IPR026082">
    <property type="entry name" value="ABCA"/>
</dbReference>
<keyword evidence="8 11" id="KW-1133">Transmembrane helix</keyword>
<feature type="transmembrane region" description="Helical" evidence="11">
    <location>
        <begin position="362"/>
        <end position="393"/>
    </location>
</feature>
<dbReference type="OMA" id="WANEFAY"/>
<feature type="transmembrane region" description="Helical" evidence="11">
    <location>
        <begin position="1031"/>
        <end position="1050"/>
    </location>
</feature>
<evidence type="ECO:0000259" key="12">
    <source>
        <dbReference type="PROSITE" id="PS50893"/>
    </source>
</evidence>
<dbReference type="InterPro" id="IPR003593">
    <property type="entry name" value="AAA+_ATPase"/>
</dbReference>
<dbReference type="GO" id="GO:0016020">
    <property type="term" value="C:membrane"/>
    <property type="evidence" value="ECO:0007669"/>
    <property type="project" value="UniProtKB-SubCell"/>
</dbReference>
<dbReference type="Pfam" id="PF12698">
    <property type="entry name" value="ABC2_membrane_3"/>
    <property type="match status" value="1"/>
</dbReference>
<evidence type="ECO:0000256" key="6">
    <source>
        <dbReference type="ARBA" id="ARBA00022741"/>
    </source>
</evidence>
<dbReference type="PANTHER" id="PTHR19229">
    <property type="entry name" value="ATP-BINDING CASSETTE TRANSPORTER SUBFAMILY A ABCA"/>
    <property type="match status" value="1"/>
</dbReference>
<dbReference type="PANTHER" id="PTHR19229:SF36">
    <property type="entry name" value="ATP-BINDING CASSETTE SUB-FAMILY A MEMBER 2"/>
    <property type="match status" value="1"/>
</dbReference>
<evidence type="ECO:0000313" key="13">
    <source>
        <dbReference type="EMBL" id="CEO96993.1"/>
    </source>
</evidence>
<name>A0A0G4INU7_PLABS</name>
<feature type="transmembrane region" description="Helical" evidence="11">
    <location>
        <begin position="251"/>
        <end position="274"/>
    </location>
</feature>
<evidence type="ECO:0000256" key="7">
    <source>
        <dbReference type="ARBA" id="ARBA00022840"/>
    </source>
</evidence>
<comment type="similarity">
    <text evidence="2">Belongs to the ABC transporter superfamily. ABCA family.</text>
</comment>
<feature type="region of interest" description="Disordered" evidence="10">
    <location>
        <begin position="837"/>
        <end position="870"/>
    </location>
</feature>
<dbReference type="GO" id="GO:0016887">
    <property type="term" value="F:ATP hydrolysis activity"/>
    <property type="evidence" value="ECO:0007669"/>
    <property type="project" value="InterPro"/>
</dbReference>
<evidence type="ECO:0000256" key="3">
    <source>
        <dbReference type="ARBA" id="ARBA00022448"/>
    </source>
</evidence>
<gene>
    <name evidence="13" type="ORF">PBRA_005597</name>
</gene>
<dbReference type="GO" id="GO:0005319">
    <property type="term" value="F:lipid transporter activity"/>
    <property type="evidence" value="ECO:0007669"/>
    <property type="project" value="TreeGrafter"/>
</dbReference>
<evidence type="ECO:0000256" key="5">
    <source>
        <dbReference type="ARBA" id="ARBA00022737"/>
    </source>
</evidence>
<dbReference type="SMART" id="SM00382">
    <property type="entry name" value="AAA"/>
    <property type="match status" value="2"/>
</dbReference>
<feature type="compositionally biased region" description="Pro residues" evidence="10">
    <location>
        <begin position="847"/>
        <end position="858"/>
    </location>
</feature>
<feature type="transmembrane region" description="Helical" evidence="11">
    <location>
        <begin position="295"/>
        <end position="319"/>
    </location>
</feature>
<feature type="transmembrane region" description="Helical" evidence="11">
    <location>
        <begin position="918"/>
        <end position="939"/>
    </location>
</feature>
<keyword evidence="3" id="KW-0813">Transport</keyword>
<dbReference type="GO" id="GO:0140359">
    <property type="term" value="F:ABC-type transporter activity"/>
    <property type="evidence" value="ECO:0007669"/>
    <property type="project" value="InterPro"/>
</dbReference>
<dbReference type="Pfam" id="PF00005">
    <property type="entry name" value="ABC_tran"/>
    <property type="match status" value="2"/>
</dbReference>
<protein>
    <recommendedName>
        <fullName evidence="12">ABC transporter domain-containing protein</fullName>
    </recommendedName>
</protein>
<comment type="subcellular location">
    <subcellularLocation>
        <location evidence="1">Membrane</location>
        <topology evidence="1">Multi-pass membrane protein</topology>
    </subcellularLocation>
</comment>
<dbReference type="CDD" id="cd03263">
    <property type="entry name" value="ABC_subfamily_A"/>
    <property type="match status" value="1"/>
</dbReference>
<evidence type="ECO:0000256" key="11">
    <source>
        <dbReference type="SAM" id="Phobius"/>
    </source>
</evidence>
<evidence type="ECO:0000256" key="8">
    <source>
        <dbReference type="ARBA" id="ARBA00022989"/>
    </source>
</evidence>
<proteinExistence type="inferred from homology"/>
<feature type="domain" description="ABC transporter" evidence="12">
    <location>
        <begin position="485"/>
        <end position="717"/>
    </location>
</feature>
<keyword evidence="4 11" id="KW-0812">Transmembrane</keyword>
<reference evidence="13 14" key="1">
    <citation type="submission" date="2015-02" db="EMBL/GenBank/DDBJ databases">
        <authorList>
            <person name="Chooi Y.-H."/>
        </authorList>
    </citation>
    <scope>NUCLEOTIDE SEQUENCE [LARGE SCALE GENOMIC DNA]</scope>
    <source>
        <strain evidence="13">E3</strain>
    </source>
</reference>
<dbReference type="Gene3D" id="3.40.50.300">
    <property type="entry name" value="P-loop containing nucleotide triphosphate hydrolases"/>
    <property type="match status" value="2"/>
</dbReference>
<dbReference type="InterPro" id="IPR027417">
    <property type="entry name" value="P-loop_NTPase"/>
</dbReference>
<dbReference type="InterPro" id="IPR003439">
    <property type="entry name" value="ABC_transporter-like_ATP-bd"/>
</dbReference>
<evidence type="ECO:0000313" key="14">
    <source>
        <dbReference type="Proteomes" id="UP000039324"/>
    </source>
</evidence>
<keyword evidence="9 11" id="KW-0472">Membrane</keyword>
<evidence type="ECO:0000256" key="2">
    <source>
        <dbReference type="ARBA" id="ARBA00008869"/>
    </source>
</evidence>
<dbReference type="STRING" id="37360.A0A0G4INU7"/>
<dbReference type="EMBL" id="CDSF01000078">
    <property type="protein sequence ID" value="CEO96993.1"/>
    <property type="molecule type" value="Genomic_DNA"/>
</dbReference>
<keyword evidence="7" id="KW-0067">ATP-binding</keyword>
<feature type="transmembrane region" description="Helical" evidence="11">
    <location>
        <begin position="997"/>
        <end position="1019"/>
    </location>
</feature>
<dbReference type="InterPro" id="IPR017871">
    <property type="entry name" value="ABC_transporter-like_CS"/>
</dbReference>
<feature type="transmembrane region" description="Helical" evidence="11">
    <location>
        <begin position="1110"/>
        <end position="1130"/>
    </location>
</feature>
<dbReference type="SUPFAM" id="SSF52540">
    <property type="entry name" value="P-loop containing nucleoside triphosphate hydrolases"/>
    <property type="match status" value="2"/>
</dbReference>
<dbReference type="OrthoDB" id="8061355at2759"/>
<evidence type="ECO:0000256" key="1">
    <source>
        <dbReference type="ARBA" id="ARBA00004141"/>
    </source>
</evidence>
<dbReference type="InterPro" id="IPR013525">
    <property type="entry name" value="ABC2_TM"/>
</dbReference>
<feature type="transmembrane region" description="Helical" evidence="11">
    <location>
        <begin position="331"/>
        <end position="350"/>
    </location>
</feature>
<organism evidence="13 14">
    <name type="scientific">Plasmodiophora brassicae</name>
    <name type="common">Clubroot disease agent</name>
    <dbReference type="NCBI Taxonomy" id="37360"/>
    <lineage>
        <taxon>Eukaryota</taxon>
        <taxon>Sar</taxon>
        <taxon>Rhizaria</taxon>
        <taxon>Endomyxa</taxon>
        <taxon>Phytomyxea</taxon>
        <taxon>Plasmodiophorida</taxon>
        <taxon>Plasmodiophoridae</taxon>
        <taxon>Plasmodiophora</taxon>
    </lineage>
</organism>
<feature type="transmembrane region" description="Helical" evidence="11">
    <location>
        <begin position="960"/>
        <end position="985"/>
    </location>
</feature>
<dbReference type="PROSITE" id="PS50893">
    <property type="entry name" value="ABC_TRANSPORTER_2"/>
    <property type="match status" value="1"/>
</dbReference>
<feature type="transmembrane region" description="Helical" evidence="11">
    <location>
        <begin position="428"/>
        <end position="448"/>
    </location>
</feature>
<keyword evidence="14" id="KW-1185">Reference proteome</keyword>
<evidence type="ECO:0000256" key="9">
    <source>
        <dbReference type="ARBA" id="ARBA00023136"/>
    </source>
</evidence>
<evidence type="ECO:0000256" key="10">
    <source>
        <dbReference type="SAM" id="MobiDB-lite"/>
    </source>
</evidence>
<accession>A0A0G4INU7</accession>
<keyword evidence="5" id="KW-0677">Repeat</keyword>
<dbReference type="Proteomes" id="UP000039324">
    <property type="component" value="Unassembled WGS sequence"/>
</dbReference>
<sequence>MSFGNDGVVVRPQWAHQVRLLVGKQRQLFWLAGRRGVMELVFPCLLVFLFNTPNLGNTITPRADPNAAPTVFNVSTLPPYQAFLGNVYPPPISMQYSADWQPFYWSTNPGPRLWWAPAPSQALTAFLNGSGFPTSEVRAFASENDMMDAYSNAVPGTFWAGVVIHNTGPNWHYSIRLNGTYAPDTSSDLQAVVRNSNQYALPGSYGKYFASGFLTLQAMVDKSLGGANVHATQRLPIVVSTGASVTWILRWLTGWCLNIGIMFYFNTITVRMVFEKEQEITRGYLLMGVSRSAYWAHWAVYFSMQSLAISLALAGILYLVRTAYYSSFGLVFIWMYLFMLGLVALAMLAASAIDKTDSITSVGLACVLTSGACYVPVAITGAPSAVLVVLSLFPWFASFTGGDIINQYDYQGLALGITTDNVLPQSPFGYIVIAQACSVVVLFTIAFYRLQQPQRATRLPPSPAAEQAAAAVNIEDPPTDFSAIVDVRDLVVGFGPPSKAFRAVDGLSLRINRGEVFTVLGHNGAGKTTTMSAISGELAPSSGAITFTFADGATFERGDQCGTRIGVCPQRDVIYDVLTARQHLTLFAALKGASADDVEAVLGQCGLAGHADRPAGDFSGGMKRKVTLAMALLGRPELVFLDEPTAGMDPVSRRSVWDMILAVRRQGTTVVLTTHFMDEADLLSDRIAIVRRGRRIAQGSPLFLKNALGVGYTLTAVPSPGRTHDDVARVVASVLPNATATTSPTTGESPADASAYALALGDEPRFATLLRALDDVSSDVSLQLTSLEDVFLSTARESTSSENPPVGAPQLAAAAIAVSTGPVRIRDAPADAVVVPVGDQQQLSSSSPPPPSPPPPSPQQQEERRRPPSAVSRLRTLVRLQVTLQRRNRRAMFFSFAFPAIILVVAFVGYVVDVGALLIPMLSSMAFAAFAYVCIQAAVWRHRHLSTQLRLMGVSWRVQLLSFALQRLLVVFPFVAGLALVLAFATGSRLVGDGGRWLAFVLLLVLYAGAVLPFSLMLLPLMRSERQAVEVFPLIWNVVSIVPFILIWVLSVSSDSTTRAASATMGNVLTVIPSIAYQTGIQRLLTLSSAVGARPIRWSDTFSADPGTGVLTQVLVLAAVALLSTAVVLFQTRAPPLAPPTTTTEFNGRRVLDQMSIAVARSELFVLLGPNGAGKTTTMRVLTGEEPATSGRVHLGAQACATPDDFRRLYASGLVGYCPQFDALFPEMSASEHLVLSARLRGLPLRPELDRLDAVGLEPALHHRPSAQL</sequence>
<feature type="compositionally biased region" description="Low complexity" evidence="10">
    <location>
        <begin position="837"/>
        <end position="846"/>
    </location>
</feature>
<dbReference type="GO" id="GO:0005524">
    <property type="term" value="F:ATP binding"/>
    <property type="evidence" value="ECO:0007669"/>
    <property type="project" value="UniProtKB-KW"/>
</dbReference>
<dbReference type="AlphaFoldDB" id="A0A0G4INU7"/>
<feature type="transmembrane region" description="Helical" evidence="11">
    <location>
        <begin position="891"/>
        <end position="912"/>
    </location>
</feature>
<dbReference type="PROSITE" id="PS00211">
    <property type="entry name" value="ABC_TRANSPORTER_1"/>
    <property type="match status" value="1"/>
</dbReference>
<evidence type="ECO:0000256" key="4">
    <source>
        <dbReference type="ARBA" id="ARBA00022692"/>
    </source>
</evidence>